<gene>
    <name evidence="2" type="ORF">L596_024499</name>
</gene>
<proteinExistence type="predicted"/>
<sequence length="382" mass="43563">MPRPVLVNLALFIAFCSTCHSQNMRSEQELQRSAFDLLKVDQQGRNPLLDALKVVQDVSVVSQTVARFIASQGLSPVEKLDRIRISIGDSLPLSTKLGSWGTYFDLVRLTLAQKASKFRQLITECGGSRKHHCRLLAFLRHIARSSPAYPFREFAFSVEKTFECIREDPLLLCLRRLECPRGDSTSERRLDDAFSVVDLKNLAAFEHVCEAHLALSCVSQKRNGAFPLLRDLDNTLRCPIVKRSARSVFPDLRNEVARTLMQMNNCTPAEKTQKVSSLLSDFVARRHPDAGEMYRIFDIFQDVLIETKWNSEPICTFPETFFDEKGTFRVADSQQGPLVRYLEETWRTTKDIQRVTAILRRTRFEDAPIGLWGTLGTMIKIC</sequence>
<dbReference type="Proteomes" id="UP000298663">
    <property type="component" value="Unassembled WGS sequence"/>
</dbReference>
<organism evidence="2 3">
    <name type="scientific">Steinernema carpocapsae</name>
    <name type="common">Entomopathogenic nematode</name>
    <dbReference type="NCBI Taxonomy" id="34508"/>
    <lineage>
        <taxon>Eukaryota</taxon>
        <taxon>Metazoa</taxon>
        <taxon>Ecdysozoa</taxon>
        <taxon>Nematoda</taxon>
        <taxon>Chromadorea</taxon>
        <taxon>Rhabditida</taxon>
        <taxon>Tylenchina</taxon>
        <taxon>Panagrolaimomorpha</taxon>
        <taxon>Strongyloidoidea</taxon>
        <taxon>Steinernematidae</taxon>
        <taxon>Steinernema</taxon>
    </lineage>
</organism>
<protein>
    <submittedName>
        <fullName evidence="2">Uncharacterized protein</fullName>
    </submittedName>
</protein>
<reference evidence="2 3" key="2">
    <citation type="journal article" date="2019" name="G3 (Bethesda)">
        <title>Hybrid Assembly of the Genome of the Entomopathogenic Nematode Steinernema carpocapsae Identifies the X-Chromosome.</title>
        <authorList>
            <person name="Serra L."/>
            <person name="Macchietto M."/>
            <person name="Macias-Munoz A."/>
            <person name="McGill C.J."/>
            <person name="Rodriguez I.M."/>
            <person name="Rodriguez B."/>
            <person name="Murad R."/>
            <person name="Mortazavi A."/>
        </authorList>
    </citation>
    <scope>NUCLEOTIDE SEQUENCE [LARGE SCALE GENOMIC DNA]</scope>
    <source>
        <strain evidence="2 3">ALL</strain>
    </source>
</reference>
<feature type="signal peptide" evidence="1">
    <location>
        <begin position="1"/>
        <end position="21"/>
    </location>
</feature>
<dbReference type="EMBL" id="AZBU02000008">
    <property type="protein sequence ID" value="TKR68529.1"/>
    <property type="molecule type" value="Genomic_DNA"/>
</dbReference>
<keyword evidence="1" id="KW-0732">Signal</keyword>
<reference evidence="2 3" key="1">
    <citation type="journal article" date="2015" name="Genome Biol.">
        <title>Comparative genomics of Steinernema reveals deeply conserved gene regulatory networks.</title>
        <authorList>
            <person name="Dillman A.R."/>
            <person name="Macchietto M."/>
            <person name="Porter C.F."/>
            <person name="Rogers A."/>
            <person name="Williams B."/>
            <person name="Antoshechkin I."/>
            <person name="Lee M.M."/>
            <person name="Goodwin Z."/>
            <person name="Lu X."/>
            <person name="Lewis E.E."/>
            <person name="Goodrich-Blair H."/>
            <person name="Stock S.P."/>
            <person name="Adams B.J."/>
            <person name="Sternberg P.W."/>
            <person name="Mortazavi A."/>
        </authorList>
    </citation>
    <scope>NUCLEOTIDE SEQUENCE [LARGE SCALE GENOMIC DNA]</scope>
    <source>
        <strain evidence="2 3">ALL</strain>
    </source>
</reference>
<accession>A0A4U5MGX5</accession>
<evidence type="ECO:0000256" key="1">
    <source>
        <dbReference type="SAM" id="SignalP"/>
    </source>
</evidence>
<comment type="caution">
    <text evidence="2">The sequence shown here is derived from an EMBL/GenBank/DDBJ whole genome shotgun (WGS) entry which is preliminary data.</text>
</comment>
<name>A0A4U5MGX5_STECR</name>
<keyword evidence="3" id="KW-1185">Reference proteome</keyword>
<feature type="chain" id="PRO_5020366793" evidence="1">
    <location>
        <begin position="22"/>
        <end position="382"/>
    </location>
</feature>
<dbReference type="OrthoDB" id="10450295at2759"/>
<evidence type="ECO:0000313" key="2">
    <source>
        <dbReference type="EMBL" id="TKR68529.1"/>
    </source>
</evidence>
<evidence type="ECO:0000313" key="3">
    <source>
        <dbReference type="Proteomes" id="UP000298663"/>
    </source>
</evidence>
<dbReference type="AlphaFoldDB" id="A0A4U5MGX5"/>